<accession>A0AAP9UFR0</accession>
<dbReference type="Gene3D" id="3.90.550.10">
    <property type="entry name" value="Spore Coat Polysaccharide Biosynthesis Protein SpsA, Chain A"/>
    <property type="match status" value="1"/>
</dbReference>
<dbReference type="GeneID" id="92944761"/>
<proteinExistence type="predicted"/>
<dbReference type="InterPro" id="IPR029044">
    <property type="entry name" value="Nucleotide-diphossugar_trans"/>
</dbReference>
<reference evidence="2 3" key="1">
    <citation type="submission" date="2019-05" db="EMBL/GenBank/DDBJ databases">
        <authorList>
            <person name="Schori C."/>
            <person name="Ahrens C."/>
        </authorList>
    </citation>
    <scope>NUCLEOTIDE SEQUENCE [LARGE SCALE GENOMIC DNA]</scope>
    <source>
        <strain evidence="2 3">DSM 10702</strain>
    </source>
</reference>
<dbReference type="EMBL" id="CP040626">
    <property type="protein sequence ID" value="QMW91529.1"/>
    <property type="molecule type" value="Genomic_DNA"/>
</dbReference>
<dbReference type="InterPro" id="IPR001173">
    <property type="entry name" value="Glyco_trans_2-like"/>
</dbReference>
<evidence type="ECO:0000259" key="1">
    <source>
        <dbReference type="Pfam" id="PF00535"/>
    </source>
</evidence>
<protein>
    <submittedName>
        <fullName evidence="2">Glycosyltransferase family 2 protein</fullName>
    </submittedName>
</protein>
<evidence type="ECO:0000313" key="2">
    <source>
        <dbReference type="EMBL" id="QMW91529.1"/>
    </source>
</evidence>
<dbReference type="AlphaFoldDB" id="A0AAP9UFR0"/>
<dbReference type="GO" id="GO:0016758">
    <property type="term" value="F:hexosyltransferase activity"/>
    <property type="evidence" value="ECO:0007669"/>
    <property type="project" value="UniProtKB-ARBA"/>
</dbReference>
<feature type="domain" description="Glycosyltransferase 2-like" evidence="1">
    <location>
        <begin position="8"/>
        <end position="108"/>
    </location>
</feature>
<organism evidence="2 3">
    <name type="scientific">Clostridium butyricum</name>
    <dbReference type="NCBI Taxonomy" id="1492"/>
    <lineage>
        <taxon>Bacteria</taxon>
        <taxon>Bacillati</taxon>
        <taxon>Bacillota</taxon>
        <taxon>Clostridia</taxon>
        <taxon>Eubacteriales</taxon>
        <taxon>Clostridiaceae</taxon>
        <taxon>Clostridium</taxon>
    </lineage>
</organism>
<dbReference type="Pfam" id="PF00535">
    <property type="entry name" value="Glycos_transf_2"/>
    <property type="match status" value="1"/>
</dbReference>
<dbReference type="RefSeq" id="WP_051119335.1">
    <property type="nucleotide sequence ID" value="NZ_AP019716.1"/>
</dbReference>
<dbReference type="SUPFAM" id="SSF53448">
    <property type="entry name" value="Nucleotide-diphospho-sugar transferases"/>
    <property type="match status" value="1"/>
</dbReference>
<evidence type="ECO:0000313" key="3">
    <source>
        <dbReference type="Proteomes" id="UP000515243"/>
    </source>
</evidence>
<dbReference type="CDD" id="cd00761">
    <property type="entry name" value="Glyco_tranf_GTA_type"/>
    <property type="match status" value="1"/>
</dbReference>
<dbReference type="Proteomes" id="UP000515243">
    <property type="component" value="Chromosome 1"/>
</dbReference>
<gene>
    <name evidence="2" type="ORF">FF104_11305</name>
</gene>
<dbReference type="PANTHER" id="PTHR22916:SF3">
    <property type="entry name" value="UDP-GLCNAC:BETAGAL BETA-1,3-N-ACETYLGLUCOSAMINYLTRANSFERASE-LIKE PROTEIN 1"/>
    <property type="match status" value="1"/>
</dbReference>
<sequence length="307" mass="35961">MTLEKIISVVTCTFNRAYLLDNLYNSLKKQTFKNFVWIVIDDGSTDNTEELIERFIDQKIIDIVYKKIENGGKHRALNKAIQMCQTKLFFIVDSDDQLVNNSLERIIKIENGIKDKDNFCGLAGMRASFNGKLLSNTMKSDVIDATALESIYRYNLKGDKAEVFYSKVLKKYRFPEFSGEKFLNEAVLWNKIANDGYKIRWFNEVIYLGNYQNDGLTKHMLSLSIQNYRGRCYYHNEEIKYKIPLLKKIYHQSNYFRYGLCGKEKIKNLFEQASNKLLCIITLPIGYMGMVYTKLILKNRYSKENLL</sequence>
<dbReference type="PANTHER" id="PTHR22916">
    <property type="entry name" value="GLYCOSYLTRANSFERASE"/>
    <property type="match status" value="1"/>
</dbReference>
<name>A0AAP9UFR0_CLOBU</name>